<dbReference type="KEGG" id="wic:J056_003246"/>
<proteinExistence type="predicted"/>
<dbReference type="AlphaFoldDB" id="R9A920"/>
<reference evidence="2" key="1">
    <citation type="journal article" date="2013" name="BMC Genomics">
        <title>Genome and transcriptome sequencing of the halophilic fungus Wallemia ichthyophaga: haloadaptations present and absent.</title>
        <authorList>
            <person name="Zajc J."/>
            <person name="Liu Y."/>
            <person name="Dai W."/>
            <person name="Yang Z."/>
            <person name="Hu J."/>
            <person name="Gostincar C."/>
            <person name="Gunde-Cimerman N."/>
        </authorList>
    </citation>
    <scope>NUCLEOTIDE SEQUENCE [LARGE SCALE GENOMIC DNA]</scope>
    <source>
        <strain evidence="2">EXF-994 / CBS 113033</strain>
    </source>
</reference>
<dbReference type="EMBL" id="KE007259">
    <property type="protein sequence ID" value="EOQ98661.1"/>
    <property type="molecule type" value="Genomic_DNA"/>
</dbReference>
<keyword evidence="2" id="KW-1185">Reference proteome</keyword>
<dbReference type="Proteomes" id="UP000014064">
    <property type="component" value="Unassembled WGS sequence"/>
</dbReference>
<name>R9A920_WALI9</name>
<protein>
    <submittedName>
        <fullName evidence="1">Uncharacterized protein</fullName>
    </submittedName>
</protein>
<gene>
    <name evidence="1" type="ORF">J056_003246</name>
</gene>
<sequence length="32" mass="3637">MDWTVQVSLISPSMLTFFLGMIEAKRTDGQAY</sequence>
<organism evidence="1 2">
    <name type="scientific">Wallemia ichthyophaga (strain EXF-994 / CBS 113033)</name>
    <dbReference type="NCBI Taxonomy" id="1299270"/>
    <lineage>
        <taxon>Eukaryota</taxon>
        <taxon>Fungi</taxon>
        <taxon>Dikarya</taxon>
        <taxon>Basidiomycota</taxon>
        <taxon>Wallemiomycotina</taxon>
        <taxon>Wallemiomycetes</taxon>
        <taxon>Wallemiales</taxon>
        <taxon>Wallemiaceae</taxon>
        <taxon>Wallemia</taxon>
    </lineage>
</organism>
<accession>R9A920</accession>
<dbReference type="HOGENOM" id="CLU_3392575_0_0_1"/>
<evidence type="ECO:0000313" key="2">
    <source>
        <dbReference type="Proteomes" id="UP000014064"/>
    </source>
</evidence>
<evidence type="ECO:0000313" key="1">
    <source>
        <dbReference type="EMBL" id="EOQ98661.1"/>
    </source>
</evidence>